<dbReference type="GO" id="GO:2001045">
    <property type="term" value="P:negative regulation of integrin-mediated signaling pathway"/>
    <property type="evidence" value="ECO:0007669"/>
    <property type="project" value="UniProtKB-UniRule"/>
</dbReference>
<dbReference type="InterPro" id="IPR004018">
    <property type="entry name" value="RPEL_repeat"/>
</dbReference>
<feature type="compositionally biased region" description="Acidic residues" evidence="11">
    <location>
        <begin position="459"/>
        <end position="479"/>
    </location>
</feature>
<evidence type="ECO:0000313" key="13">
    <source>
        <dbReference type="Proteomes" id="UP000261520"/>
    </source>
</evidence>
<reference evidence="12" key="2">
    <citation type="submission" date="2025-09" db="UniProtKB">
        <authorList>
            <consortium name="Ensembl"/>
        </authorList>
    </citation>
    <scope>IDENTIFICATION</scope>
</reference>
<dbReference type="Proteomes" id="UP000261520">
    <property type="component" value="Unplaced"/>
</dbReference>
<keyword evidence="3 10" id="KW-0217">Developmental protein</keyword>
<sequence length="732" mass="82096">MENRDDDAEQHHSTMVGEGGNTGDSTPKRRTKFSTLGKIFKPWKWRKKKSSDKFQETSEELERKMSTRRTRQELIEQGVLKEVPDNGKSAHMKQPNVKNGHTLPVSTGVSTGTRGGRSPSSQGKLPLDSDFRSAPAWHLQAEERSTALGSRPTGLHEDTRRGGGVGARTYGEGDWKPNVMWQGQLHGLMEEGRRMGRVHHENEQKRPGLQKAPSEDGRRTREVDWKPTLPRHASAEEGRTRRESDSPFVQEPESHRDPIRDPPKHSVMSPPKWLVSSAPEPGSEGAQGAPSGHSSGQYSSPPTAPGSKPVRSVSSAGVSTQLPLSSAQIPPQSQGIKQPPLPPPKPVNRGNAAMLATGGTSLVPAKPSPPMPPKRTTPVTKRSTEDGTASAHPINPSPLSVEDHNSLSLSFQLPPPPPSPPSAHIHPHHLHHQHSYPHTLPQPIPLLFDPPSPPSESPQSEDDYSEEDEDDEEEEEYDGEIPQPELEPRTRRCLVGDTGVCVLPEENSSEDEEDGQQEMDGEDSDSDGPVLYKDEDSDEEEEDEPPLSALASRVKRKDTLALKLNNRSCAPNRDRFIQERHNNLTWQSREQWEAIRTQIGTALTRRLSQRPTAEELEQRNILHPKNQADRQAEVREIKRRLTRKLSERPTVAELQARKILRFHEYVEVTDAQDYDRRADKPWTKLTPADKVHSLNVLLHNLRKNKLFLKRFHRLTFLVLGCHSERAQRLQKY</sequence>
<keyword evidence="8 10" id="KW-0966">Cell projection</keyword>
<dbReference type="PANTHER" id="PTHR12751">
    <property type="entry name" value="PHOSPHATASE AND ACTIN REGULATOR PHACTR"/>
    <property type="match status" value="1"/>
</dbReference>
<feature type="region of interest" description="Disordered" evidence="11">
    <location>
        <begin position="1"/>
        <end position="553"/>
    </location>
</feature>
<evidence type="ECO:0000256" key="1">
    <source>
        <dbReference type="ARBA" id="ARBA00009795"/>
    </source>
</evidence>
<dbReference type="GO" id="GO:0030027">
    <property type="term" value="C:lamellipodium"/>
    <property type="evidence" value="ECO:0007669"/>
    <property type="project" value="UniProtKB-SubCell"/>
</dbReference>
<keyword evidence="13" id="KW-1185">Reference proteome</keyword>
<dbReference type="GO" id="GO:0030036">
    <property type="term" value="P:actin cytoskeleton organization"/>
    <property type="evidence" value="ECO:0007669"/>
    <property type="project" value="UniProtKB-UniRule"/>
</dbReference>
<keyword evidence="7 10" id="KW-0009">Actin-binding</keyword>
<keyword evidence="4 10" id="KW-0963">Cytoplasm</keyword>
<dbReference type="GO" id="GO:0005737">
    <property type="term" value="C:cytoplasm"/>
    <property type="evidence" value="ECO:0007669"/>
    <property type="project" value="UniProtKB-SubCell"/>
</dbReference>
<evidence type="ECO:0000256" key="3">
    <source>
        <dbReference type="ARBA" id="ARBA00022473"/>
    </source>
</evidence>
<evidence type="ECO:0000256" key="4">
    <source>
        <dbReference type="ARBA" id="ARBA00022490"/>
    </source>
</evidence>
<feature type="compositionally biased region" description="Polar residues" evidence="11">
    <location>
        <begin position="292"/>
        <end position="301"/>
    </location>
</feature>
<dbReference type="GO" id="GO:0051726">
    <property type="term" value="P:regulation of cell cycle"/>
    <property type="evidence" value="ECO:0007669"/>
    <property type="project" value="UniProtKB-UniRule"/>
</dbReference>
<evidence type="ECO:0000256" key="7">
    <source>
        <dbReference type="ARBA" id="ARBA00023203"/>
    </source>
</evidence>
<comment type="subunit">
    <text evidence="2 10">Binds PPP1CA and actin.</text>
</comment>
<feature type="compositionally biased region" description="Polar residues" evidence="11">
    <location>
        <begin position="312"/>
        <end position="336"/>
    </location>
</feature>
<dbReference type="GO" id="GO:0001755">
    <property type="term" value="P:neural crest cell migration"/>
    <property type="evidence" value="ECO:0007669"/>
    <property type="project" value="UniProtKB-UniRule"/>
</dbReference>
<evidence type="ECO:0000256" key="11">
    <source>
        <dbReference type="SAM" id="MobiDB-lite"/>
    </source>
</evidence>
<dbReference type="Pfam" id="PF02755">
    <property type="entry name" value="RPEL"/>
    <property type="match status" value="3"/>
</dbReference>
<feature type="repeat" description="RPEL" evidence="9">
    <location>
        <begin position="639"/>
        <end position="664"/>
    </location>
</feature>
<feature type="compositionally biased region" description="Acidic residues" evidence="11">
    <location>
        <begin position="535"/>
        <end position="545"/>
    </location>
</feature>
<feature type="compositionally biased region" description="Low complexity" evidence="11">
    <location>
        <begin position="104"/>
        <end position="121"/>
    </location>
</feature>
<comment type="function">
    <text evidence="10">Regulator of protein phosphatase 1 (PP1) required for neural tube and optic fissure closure, and enteric neural crest cell (ENCCs) migration during development. Acts as an activator of PP1. During neural tube closure, localizes to the ventral neural tube and activates PP1, leading to down-regulate cell proliferation within cranial neural tissue and the neural retina. Also acts as a regulator of migration of enteric neural crest cells (ENCCs) by activating PP1, leading to repression of the integrin signaling through the rho/rock pathway.</text>
</comment>
<evidence type="ECO:0000256" key="6">
    <source>
        <dbReference type="ARBA" id="ARBA00022902"/>
    </source>
</evidence>
<feature type="compositionally biased region" description="Basic and acidic residues" evidence="11">
    <location>
        <begin position="188"/>
        <end position="206"/>
    </location>
</feature>
<dbReference type="GO" id="GO:0008157">
    <property type="term" value="F:protein phosphatase 1 binding"/>
    <property type="evidence" value="ECO:0007669"/>
    <property type="project" value="UniProtKB-UniRule"/>
</dbReference>
<protein>
    <recommendedName>
        <fullName evidence="10">Phosphatase and actin regulator 4</fullName>
    </recommendedName>
</protein>
<reference evidence="12" key="1">
    <citation type="submission" date="2025-08" db="UniProtKB">
        <authorList>
            <consortium name="Ensembl"/>
        </authorList>
    </citation>
    <scope>IDENTIFICATION</scope>
</reference>
<evidence type="ECO:0000256" key="5">
    <source>
        <dbReference type="ARBA" id="ARBA00022737"/>
    </source>
</evidence>
<evidence type="ECO:0000313" key="12">
    <source>
        <dbReference type="Ensembl" id="ENSPMGP00000020513.1"/>
    </source>
</evidence>
<dbReference type="Ensembl" id="ENSPMGT00000021858.1">
    <property type="protein sequence ID" value="ENSPMGP00000020513.1"/>
    <property type="gene ID" value="ENSPMGG00000016591.1"/>
</dbReference>
<dbReference type="GO" id="GO:0007266">
    <property type="term" value="P:Rho protein signal transduction"/>
    <property type="evidence" value="ECO:0007669"/>
    <property type="project" value="UniProtKB-UniRule"/>
</dbReference>
<evidence type="ECO:0000256" key="8">
    <source>
        <dbReference type="ARBA" id="ARBA00023273"/>
    </source>
</evidence>
<dbReference type="Gene3D" id="6.10.140.2130">
    <property type="match status" value="1"/>
</dbReference>
<feature type="compositionally biased region" description="Basic and acidic residues" evidence="11">
    <location>
        <begin position="252"/>
        <end position="264"/>
    </location>
</feature>
<dbReference type="AlphaFoldDB" id="A0A3B4ATR5"/>
<keyword evidence="6 10" id="KW-0524">Neurogenesis</keyword>
<dbReference type="GO" id="GO:0001843">
    <property type="term" value="P:neural tube closure"/>
    <property type="evidence" value="ECO:0007669"/>
    <property type="project" value="UniProtKB-UniRule"/>
</dbReference>
<feature type="compositionally biased region" description="Pro residues" evidence="11">
    <location>
        <begin position="366"/>
        <end position="375"/>
    </location>
</feature>
<comment type="similarity">
    <text evidence="1 10">Belongs to the phosphatase and actin regulator family.</text>
</comment>
<proteinExistence type="inferred from homology"/>
<feature type="compositionally biased region" description="Basic and acidic residues" evidence="11">
    <location>
        <begin position="233"/>
        <end position="245"/>
    </location>
</feature>
<evidence type="ECO:0000256" key="10">
    <source>
        <dbReference type="RuleBase" id="RU367131"/>
    </source>
</evidence>
<feature type="compositionally biased region" description="Basic and acidic residues" evidence="11">
    <location>
        <begin position="213"/>
        <end position="225"/>
    </location>
</feature>
<dbReference type="Gene3D" id="6.10.140.1750">
    <property type="match status" value="1"/>
</dbReference>
<dbReference type="PROSITE" id="PS51073">
    <property type="entry name" value="RPEL"/>
    <property type="match status" value="3"/>
</dbReference>
<feature type="compositionally biased region" description="Basic residues" evidence="11">
    <location>
        <begin position="41"/>
        <end position="50"/>
    </location>
</feature>
<dbReference type="PANTHER" id="PTHR12751:SF4">
    <property type="entry name" value="PHOSPHATASE AND ACTIN REGULATOR 4"/>
    <property type="match status" value="1"/>
</dbReference>
<feature type="compositionally biased region" description="Basic residues" evidence="11">
    <location>
        <begin position="425"/>
        <end position="435"/>
    </location>
</feature>
<keyword evidence="5" id="KW-0677">Repeat</keyword>
<organism evidence="12 13">
    <name type="scientific">Periophthalmus magnuspinnatus</name>
    <dbReference type="NCBI Taxonomy" id="409849"/>
    <lineage>
        <taxon>Eukaryota</taxon>
        <taxon>Metazoa</taxon>
        <taxon>Chordata</taxon>
        <taxon>Craniata</taxon>
        <taxon>Vertebrata</taxon>
        <taxon>Euteleostomi</taxon>
        <taxon>Actinopterygii</taxon>
        <taxon>Neopterygii</taxon>
        <taxon>Teleostei</taxon>
        <taxon>Neoteleostei</taxon>
        <taxon>Acanthomorphata</taxon>
        <taxon>Gobiaria</taxon>
        <taxon>Gobiiformes</taxon>
        <taxon>Gobioidei</taxon>
        <taxon>Gobiidae</taxon>
        <taxon>Oxudercinae</taxon>
        <taxon>Periophthalmus</taxon>
    </lineage>
</organism>
<dbReference type="GO" id="GO:0072542">
    <property type="term" value="F:protein phosphatase activator activity"/>
    <property type="evidence" value="ECO:0007669"/>
    <property type="project" value="UniProtKB-UniRule"/>
</dbReference>
<feature type="repeat" description="RPEL" evidence="9">
    <location>
        <begin position="601"/>
        <end position="626"/>
    </location>
</feature>
<dbReference type="SMART" id="SM00707">
    <property type="entry name" value="RPEL"/>
    <property type="match status" value="3"/>
</dbReference>
<evidence type="ECO:0000256" key="9">
    <source>
        <dbReference type="PROSITE-ProRule" id="PRU00401"/>
    </source>
</evidence>
<evidence type="ECO:0000256" key="2">
    <source>
        <dbReference type="ARBA" id="ARBA00011844"/>
    </source>
</evidence>
<accession>A0A3B4ATR5</accession>
<feature type="compositionally biased region" description="Pro residues" evidence="11">
    <location>
        <begin position="440"/>
        <end position="456"/>
    </location>
</feature>
<feature type="compositionally biased region" description="Basic and acidic residues" evidence="11">
    <location>
        <begin position="51"/>
        <end position="74"/>
    </location>
</feature>
<dbReference type="GO" id="GO:0048484">
    <property type="term" value="P:enteric nervous system development"/>
    <property type="evidence" value="ECO:0007669"/>
    <property type="project" value="UniProtKB-UniRule"/>
</dbReference>
<comment type="subcellular location">
    <subcellularLocation>
        <location evidence="10">Cytoplasm</location>
    </subcellularLocation>
    <subcellularLocation>
        <location evidence="10">Cell projection</location>
        <location evidence="10">Lamellipodium</location>
    </subcellularLocation>
</comment>
<name>A0A3B4ATR5_9GOBI</name>
<dbReference type="STRING" id="409849.ENSPMGP00000020513"/>
<feature type="compositionally biased region" description="Acidic residues" evidence="11">
    <location>
        <begin position="507"/>
        <end position="526"/>
    </location>
</feature>
<dbReference type="GO" id="GO:0061386">
    <property type="term" value="P:closure of optic fissure"/>
    <property type="evidence" value="ECO:0007669"/>
    <property type="project" value="UniProtKB-UniRule"/>
</dbReference>
<feature type="repeat" description="RPEL" evidence="9">
    <location>
        <begin position="59"/>
        <end position="84"/>
    </location>
</feature>
<dbReference type="GO" id="GO:0003779">
    <property type="term" value="F:actin binding"/>
    <property type="evidence" value="ECO:0007669"/>
    <property type="project" value="UniProtKB-UniRule"/>
</dbReference>